<dbReference type="InterPro" id="IPR001753">
    <property type="entry name" value="Enoyl-CoA_hydra/iso"/>
</dbReference>
<dbReference type="AlphaFoldDB" id="A0A6J6QAM5"/>
<dbReference type="InterPro" id="IPR018376">
    <property type="entry name" value="Enoyl-CoA_hyd/isom_CS"/>
</dbReference>
<name>A0A6J6QAM5_9ZZZZ</name>
<accession>A0A6J6QAM5</accession>
<organism evidence="1">
    <name type="scientific">freshwater metagenome</name>
    <dbReference type="NCBI Taxonomy" id="449393"/>
    <lineage>
        <taxon>unclassified sequences</taxon>
        <taxon>metagenomes</taxon>
        <taxon>ecological metagenomes</taxon>
    </lineage>
</organism>
<dbReference type="CDD" id="cd06558">
    <property type="entry name" value="crotonase-like"/>
    <property type="match status" value="1"/>
</dbReference>
<dbReference type="PROSITE" id="PS00166">
    <property type="entry name" value="ENOYL_COA_HYDRATASE"/>
    <property type="match status" value="1"/>
</dbReference>
<gene>
    <name evidence="1" type="ORF">UFOPK2399_01768</name>
</gene>
<dbReference type="SUPFAM" id="SSF52096">
    <property type="entry name" value="ClpP/crotonase"/>
    <property type="match status" value="1"/>
</dbReference>
<dbReference type="Gene3D" id="3.90.226.10">
    <property type="entry name" value="2-enoyl-CoA Hydratase, Chain A, domain 1"/>
    <property type="match status" value="1"/>
</dbReference>
<dbReference type="GO" id="GO:0003824">
    <property type="term" value="F:catalytic activity"/>
    <property type="evidence" value="ECO:0007669"/>
    <property type="project" value="InterPro"/>
</dbReference>
<dbReference type="Gene3D" id="1.10.12.10">
    <property type="entry name" value="Lyase 2-enoyl-coa Hydratase, Chain A, domain 2"/>
    <property type="match status" value="1"/>
</dbReference>
<dbReference type="Pfam" id="PF00378">
    <property type="entry name" value="ECH_1"/>
    <property type="match status" value="1"/>
</dbReference>
<evidence type="ECO:0000313" key="1">
    <source>
        <dbReference type="EMBL" id="CAB4707492.1"/>
    </source>
</evidence>
<dbReference type="PANTHER" id="PTHR43459">
    <property type="entry name" value="ENOYL-COA HYDRATASE"/>
    <property type="match status" value="1"/>
</dbReference>
<dbReference type="PANTHER" id="PTHR43459:SF1">
    <property type="entry name" value="EG:BACN32G11.4 PROTEIN"/>
    <property type="match status" value="1"/>
</dbReference>
<dbReference type="EMBL" id="CAEZXP010000007">
    <property type="protein sequence ID" value="CAB4707492.1"/>
    <property type="molecule type" value="Genomic_DNA"/>
</dbReference>
<sequence length="259" mass="27215">MALVEISHAGAVMTITLNRPDRLNALDGAMAAELTAALVRATDPEVRAVVITGAGRGFCAGQDLGRLEDHTPLDALLREHYHPIVVRLRELEKPVIASVNGPAAGAGLSLALACDVRIAGASASFVPAYGKIGLAPGAGATWILRRLLGPARAFTWLATGSKLSAADARLWGIVAAVVPDKKLASKTAEVAAEYAALPTRAVWELKRLLDAAETDTFASHLDDVARAQGELGRTRDYIEGRTAFAEGRPPEFDGKPPSN</sequence>
<proteinExistence type="predicted"/>
<dbReference type="InterPro" id="IPR029045">
    <property type="entry name" value="ClpP/crotonase-like_dom_sf"/>
</dbReference>
<protein>
    <submittedName>
        <fullName evidence="1">Unannotated protein</fullName>
    </submittedName>
</protein>
<dbReference type="InterPro" id="IPR014748">
    <property type="entry name" value="Enoyl-CoA_hydra_C"/>
</dbReference>
<reference evidence="1" key="1">
    <citation type="submission" date="2020-05" db="EMBL/GenBank/DDBJ databases">
        <authorList>
            <person name="Chiriac C."/>
            <person name="Salcher M."/>
            <person name="Ghai R."/>
            <person name="Kavagutti S V."/>
        </authorList>
    </citation>
    <scope>NUCLEOTIDE SEQUENCE</scope>
</reference>